<feature type="transmembrane region" description="Helical" evidence="2">
    <location>
        <begin position="42"/>
        <end position="63"/>
    </location>
</feature>
<comment type="caution">
    <text evidence="3">The sequence shown here is derived from an EMBL/GenBank/DDBJ whole genome shotgun (WGS) entry which is preliminary data.</text>
</comment>
<dbReference type="AlphaFoldDB" id="A0AAD4MQT9"/>
<keyword evidence="2" id="KW-0812">Transmembrane</keyword>
<accession>A0AAD4MQT9</accession>
<dbReference type="PANTHER" id="PTHR22943:SF248">
    <property type="entry name" value="SEVEN TM RECEPTOR"/>
    <property type="match status" value="1"/>
</dbReference>
<dbReference type="Pfam" id="PF10317">
    <property type="entry name" value="7TM_GPCR_Srd"/>
    <property type="match status" value="1"/>
</dbReference>
<feature type="region of interest" description="Disordered" evidence="1">
    <location>
        <begin position="172"/>
        <end position="192"/>
    </location>
</feature>
<dbReference type="EMBL" id="JAKKPZ010000075">
    <property type="protein sequence ID" value="KAI1703859.1"/>
    <property type="molecule type" value="Genomic_DNA"/>
</dbReference>
<keyword evidence="2" id="KW-1133">Transmembrane helix</keyword>
<protein>
    <submittedName>
        <fullName evidence="3">Serpentine type 7TM GPCR chemoreceptor srd domain-containing protein</fullName>
    </submittedName>
</protein>
<reference evidence="3" key="1">
    <citation type="submission" date="2022-01" db="EMBL/GenBank/DDBJ databases">
        <title>Genome Sequence Resource for Two Populations of Ditylenchus destructor, the Migratory Endoparasitic Phytonematode.</title>
        <authorList>
            <person name="Zhang H."/>
            <person name="Lin R."/>
            <person name="Xie B."/>
        </authorList>
    </citation>
    <scope>NUCLEOTIDE SEQUENCE</scope>
    <source>
        <strain evidence="3">BazhouSP</strain>
    </source>
</reference>
<gene>
    <name evidence="3" type="ORF">DdX_14602</name>
</gene>
<evidence type="ECO:0000313" key="3">
    <source>
        <dbReference type="EMBL" id="KAI1703859.1"/>
    </source>
</evidence>
<name>A0AAD4MQT9_9BILA</name>
<feature type="transmembrane region" description="Helical" evidence="2">
    <location>
        <begin position="123"/>
        <end position="147"/>
    </location>
</feature>
<organism evidence="3 4">
    <name type="scientific">Ditylenchus destructor</name>
    <dbReference type="NCBI Taxonomy" id="166010"/>
    <lineage>
        <taxon>Eukaryota</taxon>
        <taxon>Metazoa</taxon>
        <taxon>Ecdysozoa</taxon>
        <taxon>Nematoda</taxon>
        <taxon>Chromadorea</taxon>
        <taxon>Rhabditida</taxon>
        <taxon>Tylenchina</taxon>
        <taxon>Tylenchomorpha</taxon>
        <taxon>Sphaerularioidea</taxon>
        <taxon>Anguinidae</taxon>
        <taxon>Anguininae</taxon>
        <taxon>Ditylenchus</taxon>
    </lineage>
</organism>
<proteinExistence type="predicted"/>
<keyword evidence="4" id="KW-1185">Reference proteome</keyword>
<dbReference type="InterPro" id="IPR019421">
    <property type="entry name" value="7TM_GPCR_serpentine_rcpt_Srd"/>
</dbReference>
<evidence type="ECO:0000256" key="2">
    <source>
        <dbReference type="SAM" id="Phobius"/>
    </source>
</evidence>
<sequence length="192" mass="21616">MSEIHEEFQPTGQHVFDLNSWPARNDGKHLLIAGAYFTEWSVISYLSLWIITCSVSIVTVIWCEKKITNHFSRLGGPIHVATQRMHTEFHRALLAMAICPLITTTVPVYYFCATFMLQVCPGPISAIMTGATSFITFFNPLTTILCFRCYRLAAVRILSCAKGRNSINPTRSFGTQSNSYRVQDNTPTVEVK</sequence>
<keyword evidence="2" id="KW-0472">Membrane</keyword>
<dbReference type="Proteomes" id="UP001201812">
    <property type="component" value="Unassembled WGS sequence"/>
</dbReference>
<dbReference type="PANTHER" id="PTHR22943">
    <property type="entry name" value="7-TRANSMEMBRANE DOMAIN RECEPTOR C.ELEGANS"/>
    <property type="match status" value="1"/>
</dbReference>
<feature type="transmembrane region" description="Helical" evidence="2">
    <location>
        <begin position="93"/>
        <end position="117"/>
    </location>
</feature>
<evidence type="ECO:0000313" key="4">
    <source>
        <dbReference type="Proteomes" id="UP001201812"/>
    </source>
</evidence>
<evidence type="ECO:0000256" key="1">
    <source>
        <dbReference type="SAM" id="MobiDB-lite"/>
    </source>
</evidence>
<dbReference type="SUPFAM" id="SSF81321">
    <property type="entry name" value="Family A G protein-coupled receptor-like"/>
    <property type="match status" value="1"/>
</dbReference>